<dbReference type="RefSeq" id="WP_245917736.1">
    <property type="nucleotide sequence ID" value="NZ_FNDU01000013.1"/>
</dbReference>
<evidence type="ECO:0000256" key="1">
    <source>
        <dbReference type="SAM" id="Coils"/>
    </source>
</evidence>
<gene>
    <name evidence="3" type="ORF">SAMN05216352_11382</name>
</gene>
<proteinExistence type="predicted"/>
<reference evidence="3 4" key="1">
    <citation type="submission" date="2016-10" db="EMBL/GenBank/DDBJ databases">
        <authorList>
            <person name="de Groot N.N."/>
        </authorList>
    </citation>
    <scope>NUCLEOTIDE SEQUENCE [LARGE SCALE GENOMIC DNA]</scope>
    <source>
        <strain evidence="4">P4B,CCM 7963,CECT 7998,DSM 25260,IBRC-M 10614,KCTC 13821</strain>
    </source>
</reference>
<dbReference type="InterPro" id="IPR023346">
    <property type="entry name" value="Lysozyme-like_dom_sf"/>
</dbReference>
<dbReference type="PANTHER" id="PTHR37423">
    <property type="entry name" value="SOLUBLE LYTIC MUREIN TRANSGLYCOSYLASE-RELATED"/>
    <property type="match status" value="1"/>
</dbReference>
<organism evidence="3 4">
    <name type="scientific">Alteribacillus bidgolensis</name>
    <dbReference type="NCBI Taxonomy" id="930129"/>
    <lineage>
        <taxon>Bacteria</taxon>
        <taxon>Bacillati</taxon>
        <taxon>Bacillota</taxon>
        <taxon>Bacilli</taxon>
        <taxon>Bacillales</taxon>
        <taxon>Bacillaceae</taxon>
        <taxon>Alteribacillus</taxon>
    </lineage>
</organism>
<sequence>MNSIRYILTTIILPAIFLMTGFQKDHIEERLEKLENKSEELDKAKDFEKNIGFLKETTDIKWDANYYEWAEARKQAKHLHEDSNGRFERDWGTFLVHQAKKKNIDPAIVFELLNVETGGKFDPDLVGPKTKYGKAYGMAQFMKNTGPWIAKKADMPYSHSWLFDPYYSIQLSIEYLDYLYEKYDNWNKALTAYHRGIGGLEAYEDKHGNAESWYALEIQENAEEKQDVLVSY</sequence>
<accession>A0A1G8P1R4</accession>
<dbReference type="InterPro" id="IPR008258">
    <property type="entry name" value="Transglycosylase_SLT_dom_1"/>
</dbReference>
<dbReference type="STRING" id="930129.SAMN05216352_11382"/>
<protein>
    <submittedName>
        <fullName evidence="3">Transglycosylase SLT domain-containing protein</fullName>
    </submittedName>
</protein>
<evidence type="ECO:0000313" key="3">
    <source>
        <dbReference type="EMBL" id="SDI86453.1"/>
    </source>
</evidence>
<feature type="coiled-coil region" evidence="1">
    <location>
        <begin position="24"/>
        <end position="51"/>
    </location>
</feature>
<keyword evidence="4" id="KW-1185">Reference proteome</keyword>
<name>A0A1G8P1R4_9BACI</name>
<feature type="domain" description="Transglycosylase SLT" evidence="2">
    <location>
        <begin position="98"/>
        <end position="213"/>
    </location>
</feature>
<dbReference type="Pfam" id="PF01464">
    <property type="entry name" value="SLT"/>
    <property type="match status" value="1"/>
</dbReference>
<keyword evidence="1" id="KW-0175">Coiled coil</keyword>
<evidence type="ECO:0000313" key="4">
    <source>
        <dbReference type="Proteomes" id="UP000199017"/>
    </source>
</evidence>
<dbReference type="PANTHER" id="PTHR37423:SF2">
    <property type="entry name" value="MEMBRANE-BOUND LYTIC MUREIN TRANSGLYCOSYLASE C"/>
    <property type="match status" value="1"/>
</dbReference>
<dbReference type="Gene3D" id="1.10.530.10">
    <property type="match status" value="1"/>
</dbReference>
<dbReference type="AlphaFoldDB" id="A0A1G8P1R4"/>
<dbReference type="EMBL" id="FNDU01000013">
    <property type="protein sequence ID" value="SDI86453.1"/>
    <property type="molecule type" value="Genomic_DNA"/>
</dbReference>
<evidence type="ECO:0000259" key="2">
    <source>
        <dbReference type="Pfam" id="PF01464"/>
    </source>
</evidence>
<dbReference type="Proteomes" id="UP000199017">
    <property type="component" value="Unassembled WGS sequence"/>
</dbReference>
<dbReference type="SUPFAM" id="SSF53955">
    <property type="entry name" value="Lysozyme-like"/>
    <property type="match status" value="1"/>
</dbReference>